<protein>
    <submittedName>
        <fullName evidence="2">Transposase family protein</fullName>
    </submittedName>
</protein>
<sequence length="555" mass="62610">MGISAGVPVEAIVALRRRLAALPPRHPERLLLMDSTASLYAVSRATLYRLLRGKRRAKDAHRSDRGKPRILSAREIERWCEIVAALKVRTTNKKGRSLSNARILELLTEHGVETPDGLEKLIPGRLTASTLNRHMRRLGYDQPRISREPPAVRFQAEHANALWHFDMNPSDLKELETPPWLDPDRQGAPVLMLFSVVDERSGVSYQEYCCVYGEDVETALRFLFNAMSAKPEQALSFQGIPEAIQLDNAPVGKSAVFRRVMDSLGVEVLLHMPRGSDGRRAAARSKGKVERPFRTIKEAHETLYHFHKPETEAEANRWLANYIAKYNDREHRQESHSRFEDWLSRLPPAGLRSMCAWERFCSFAREPERRVVGIDCRLTVAGVTYELDPELAGETVTVWWGLFDQELFAELDERQFGPSQPAGGPIPLHRYRKHRKSRRECRANQVTLLAGKLNIPRAAVNGEQDLVVVDPGNTGAPQTLTVQPFSGPDPFFGLAFPNKLAARQAIADELRLPLAKLRPEDLSFIGQLLDETLSRTVIIAAIHERFPAGRKGGYN</sequence>
<dbReference type="GO" id="GO:0003676">
    <property type="term" value="F:nucleic acid binding"/>
    <property type="evidence" value="ECO:0007669"/>
    <property type="project" value="InterPro"/>
</dbReference>
<dbReference type="InterPro" id="IPR036397">
    <property type="entry name" value="RNaseH_sf"/>
</dbReference>
<dbReference type="SUPFAM" id="SSF53098">
    <property type="entry name" value="Ribonuclease H-like"/>
    <property type="match status" value="1"/>
</dbReference>
<name>A0A6P1V7M7_9ENTR</name>
<dbReference type="Proteomes" id="UP000464389">
    <property type="component" value="Plasmid unnamed2"/>
</dbReference>
<proteinExistence type="predicted"/>
<dbReference type="PANTHER" id="PTHR35004:SF7">
    <property type="entry name" value="INTEGRASE PROTEIN"/>
    <property type="match status" value="1"/>
</dbReference>
<dbReference type="GO" id="GO:0015074">
    <property type="term" value="P:DNA integration"/>
    <property type="evidence" value="ECO:0007669"/>
    <property type="project" value="InterPro"/>
</dbReference>
<keyword evidence="2" id="KW-0614">Plasmid</keyword>
<gene>
    <name evidence="2" type="ORF">GW952_31345</name>
</gene>
<dbReference type="EMBL" id="CP048110">
    <property type="protein sequence ID" value="QHS50102.1"/>
    <property type="molecule type" value="Genomic_DNA"/>
</dbReference>
<evidence type="ECO:0000313" key="3">
    <source>
        <dbReference type="Proteomes" id="UP000464389"/>
    </source>
</evidence>
<dbReference type="RefSeq" id="WP_162122868.1">
    <property type="nucleotide sequence ID" value="NZ_CP048110.1"/>
</dbReference>
<dbReference type="AlphaFoldDB" id="A0A6P1V7M7"/>
<feature type="domain" description="Integrase catalytic" evidence="1">
    <location>
        <begin position="146"/>
        <end position="346"/>
    </location>
</feature>
<reference evidence="2 3" key="1">
    <citation type="submission" date="2020-01" db="EMBL/GenBank/DDBJ databases">
        <title>Bactrocera dorsalis gut bacteria genome.</title>
        <authorList>
            <person name="Zhang H."/>
            <person name="Cai Z."/>
        </authorList>
    </citation>
    <scope>NUCLEOTIDE SEQUENCE [LARGE SCALE GENOMIC DNA]</scope>
    <source>
        <strain evidence="2 3">BD177</strain>
        <plasmid evidence="2 3">unnamed2</plasmid>
    </source>
</reference>
<dbReference type="PANTHER" id="PTHR35004">
    <property type="entry name" value="TRANSPOSASE RV3428C-RELATED"/>
    <property type="match status" value="1"/>
</dbReference>
<dbReference type="PROSITE" id="PS50994">
    <property type="entry name" value="INTEGRASE"/>
    <property type="match status" value="1"/>
</dbReference>
<organism evidence="2 3">
    <name type="scientific">Klebsiella michiganensis</name>
    <dbReference type="NCBI Taxonomy" id="1134687"/>
    <lineage>
        <taxon>Bacteria</taxon>
        <taxon>Pseudomonadati</taxon>
        <taxon>Pseudomonadota</taxon>
        <taxon>Gammaproteobacteria</taxon>
        <taxon>Enterobacterales</taxon>
        <taxon>Enterobacteriaceae</taxon>
        <taxon>Klebsiella/Raoultella group</taxon>
        <taxon>Klebsiella</taxon>
    </lineage>
</organism>
<dbReference type="InterPro" id="IPR001584">
    <property type="entry name" value="Integrase_cat-core"/>
</dbReference>
<dbReference type="InterPro" id="IPR012337">
    <property type="entry name" value="RNaseH-like_sf"/>
</dbReference>
<accession>A0A6P1V7M7</accession>
<geneLocation type="plasmid" evidence="2">
    <name>unnamed2</name>
</geneLocation>
<evidence type="ECO:0000259" key="1">
    <source>
        <dbReference type="PROSITE" id="PS50994"/>
    </source>
</evidence>
<evidence type="ECO:0000313" key="2">
    <source>
        <dbReference type="EMBL" id="QHS50102.1"/>
    </source>
</evidence>
<dbReference type="Gene3D" id="3.30.420.10">
    <property type="entry name" value="Ribonuclease H-like superfamily/Ribonuclease H"/>
    <property type="match status" value="1"/>
</dbReference>